<evidence type="ECO:0000256" key="2">
    <source>
        <dbReference type="SAM" id="SignalP"/>
    </source>
</evidence>
<evidence type="ECO:0000313" key="3">
    <source>
        <dbReference type="EMBL" id="OGI63924.1"/>
    </source>
</evidence>
<dbReference type="EMBL" id="MFTO01000011">
    <property type="protein sequence ID" value="OGI63924.1"/>
    <property type="molecule type" value="Genomic_DNA"/>
</dbReference>
<proteinExistence type="predicted"/>
<organism evidence="3 4">
    <name type="scientific">Candidatus Nomurabacteria bacterium RIFCSPHIGHO2_01_FULL_40_20</name>
    <dbReference type="NCBI Taxonomy" id="1801738"/>
    <lineage>
        <taxon>Bacteria</taxon>
        <taxon>Candidatus Nomuraibacteriota</taxon>
    </lineage>
</organism>
<evidence type="ECO:0000256" key="1">
    <source>
        <dbReference type="SAM" id="Phobius"/>
    </source>
</evidence>
<feature type="transmembrane region" description="Helical" evidence="1">
    <location>
        <begin position="109"/>
        <end position="136"/>
    </location>
</feature>
<protein>
    <recommendedName>
        <fullName evidence="5">DUF4190 domain-containing protein</fullName>
    </recommendedName>
</protein>
<comment type="caution">
    <text evidence="3">The sequence shown here is derived from an EMBL/GenBank/DDBJ whole genome shotgun (WGS) entry which is preliminary data.</text>
</comment>
<sequence>MTKNVKSVLIALLLITTVFTPFFSLAQDGLVPCGTEKYGKGEVVDGQNVEYQIKNPCGFNHIFELISKVINFLLVVIALPIAAIMFAYAGFLFMFSGVQPEQRSKAKKIFGNVALGFILALAAWLIIHTILTLLGYTSSWLIF</sequence>
<evidence type="ECO:0000313" key="4">
    <source>
        <dbReference type="Proteomes" id="UP000178985"/>
    </source>
</evidence>
<keyword evidence="2" id="KW-0732">Signal</keyword>
<dbReference type="AlphaFoldDB" id="A0A1F6V3A3"/>
<reference evidence="3 4" key="1">
    <citation type="journal article" date="2016" name="Nat. Commun.">
        <title>Thousands of microbial genomes shed light on interconnected biogeochemical processes in an aquifer system.</title>
        <authorList>
            <person name="Anantharaman K."/>
            <person name="Brown C.T."/>
            <person name="Hug L.A."/>
            <person name="Sharon I."/>
            <person name="Castelle C.J."/>
            <person name="Probst A.J."/>
            <person name="Thomas B.C."/>
            <person name="Singh A."/>
            <person name="Wilkins M.J."/>
            <person name="Karaoz U."/>
            <person name="Brodie E.L."/>
            <person name="Williams K.H."/>
            <person name="Hubbard S.S."/>
            <person name="Banfield J.F."/>
        </authorList>
    </citation>
    <scope>NUCLEOTIDE SEQUENCE [LARGE SCALE GENOMIC DNA]</scope>
</reference>
<feature type="transmembrane region" description="Helical" evidence="1">
    <location>
        <begin position="69"/>
        <end position="97"/>
    </location>
</feature>
<keyword evidence="1" id="KW-0812">Transmembrane</keyword>
<keyword evidence="1" id="KW-1133">Transmembrane helix</keyword>
<keyword evidence="1" id="KW-0472">Membrane</keyword>
<name>A0A1F6V3A3_9BACT</name>
<dbReference type="Proteomes" id="UP000178985">
    <property type="component" value="Unassembled WGS sequence"/>
</dbReference>
<gene>
    <name evidence="3" type="ORF">A2733_01680</name>
</gene>
<feature type="signal peptide" evidence="2">
    <location>
        <begin position="1"/>
        <end position="26"/>
    </location>
</feature>
<dbReference type="Pfam" id="PF18895">
    <property type="entry name" value="T4SS_pilin"/>
    <property type="match status" value="1"/>
</dbReference>
<dbReference type="InterPro" id="IPR043993">
    <property type="entry name" value="T4SS_pilin"/>
</dbReference>
<evidence type="ECO:0008006" key="5">
    <source>
        <dbReference type="Google" id="ProtNLM"/>
    </source>
</evidence>
<feature type="chain" id="PRO_5009527126" description="DUF4190 domain-containing protein" evidence="2">
    <location>
        <begin position="27"/>
        <end position="143"/>
    </location>
</feature>
<accession>A0A1F6V3A3</accession>